<accession>A0A328B2I6</accession>
<comment type="caution">
    <text evidence="6">Lacks conserved residue(s) required for the propagation of feature annotation.</text>
</comment>
<dbReference type="SUPFAM" id="SSF75217">
    <property type="entry name" value="alpha/beta knot"/>
    <property type="match status" value="1"/>
</dbReference>
<dbReference type="GO" id="GO:0141102">
    <property type="term" value="F:tRNA (5-carboxymethylaminomethyluridine(34)-2'-O)-methyltransferase activity"/>
    <property type="evidence" value="ECO:0007669"/>
    <property type="project" value="RHEA"/>
</dbReference>
<dbReference type="RefSeq" id="WP_111457419.1">
    <property type="nucleotide sequence ID" value="NZ_QFYP01000001.1"/>
</dbReference>
<comment type="function">
    <text evidence="6">Methylates the ribose at the nucleotide 34 wobble position in the two leucyl isoacceptors tRNA(Leu)(CmAA) and tRNA(Leu)(cmnm5UmAA). Catalyzes the methyl transfer from S-adenosyl-L-methionine to the 2'-OH of the wobble nucleotide.</text>
</comment>
<feature type="binding site" evidence="6 7">
    <location>
        <position position="101"/>
    </location>
    <ligand>
        <name>S-adenosyl-L-methionine</name>
        <dbReference type="ChEBI" id="CHEBI:59789"/>
    </ligand>
</feature>
<dbReference type="GO" id="GO:0003723">
    <property type="term" value="F:RNA binding"/>
    <property type="evidence" value="ECO:0007669"/>
    <property type="project" value="InterPro"/>
</dbReference>
<gene>
    <name evidence="6" type="primary">trmL</name>
    <name evidence="9" type="ORF">DJ021_10085</name>
</gene>
<sequence>MRLALFQPDIPQNLGAALRLGACLDVAVDVIEPCGFPLSDSSVRRAALDYGDRAEVERHASWTQFLENPRRAEGRLLLFTTRGAQPFQAFGYRPGDVLLFGRESAGAPFEVHQAADARLYIPLAAGARSLNVVTAAAMALGEALRQTNGFPTAAGTG</sequence>
<dbReference type="AlphaFoldDB" id="A0A328B2I6"/>
<evidence type="ECO:0000256" key="4">
    <source>
        <dbReference type="ARBA" id="ARBA00022691"/>
    </source>
</evidence>
<dbReference type="Pfam" id="PF00588">
    <property type="entry name" value="SpoU_methylase"/>
    <property type="match status" value="1"/>
</dbReference>
<dbReference type="EMBL" id="QFYP01000001">
    <property type="protein sequence ID" value="RAK60126.1"/>
    <property type="molecule type" value="Genomic_DNA"/>
</dbReference>
<dbReference type="OrthoDB" id="9789043at2"/>
<feature type="domain" description="tRNA/rRNA methyltransferase SpoU type" evidence="8">
    <location>
        <begin position="2"/>
        <end position="140"/>
    </location>
</feature>
<protein>
    <recommendedName>
        <fullName evidence="6">tRNA (cytidine(34)-2'-O)-methyltransferase</fullName>
        <ecNumber evidence="6">2.1.1.207</ecNumber>
    </recommendedName>
    <alternativeName>
        <fullName evidence="6">tRNA (cytidine/uridine-2'-O-)-methyltransferase TrmL</fullName>
    </alternativeName>
</protein>
<keyword evidence="2 6" id="KW-0489">Methyltransferase</keyword>
<keyword evidence="5 6" id="KW-0819">tRNA processing</keyword>
<evidence type="ECO:0000256" key="7">
    <source>
        <dbReference type="PIRSR" id="PIRSR029256-1"/>
    </source>
</evidence>
<evidence type="ECO:0000256" key="1">
    <source>
        <dbReference type="ARBA" id="ARBA00022490"/>
    </source>
</evidence>
<dbReference type="PANTHER" id="PTHR42971:SF1">
    <property type="entry name" value="TRNA (CYTIDINE(34)-2'-O)-METHYLTRANSFERASE"/>
    <property type="match status" value="1"/>
</dbReference>
<dbReference type="Proteomes" id="UP000249842">
    <property type="component" value="Unassembled WGS sequence"/>
</dbReference>
<reference evidence="10" key="1">
    <citation type="submission" date="2018-05" db="EMBL/GenBank/DDBJ databases">
        <authorList>
            <person name="Li X."/>
        </authorList>
    </citation>
    <scope>NUCLEOTIDE SEQUENCE [LARGE SCALE GENOMIC DNA]</scope>
    <source>
        <strain evidence="10">HKS-05</strain>
    </source>
</reference>
<feature type="binding site" evidence="6 7">
    <location>
        <position position="121"/>
    </location>
    <ligand>
        <name>S-adenosyl-L-methionine</name>
        <dbReference type="ChEBI" id="CHEBI:59789"/>
    </ligand>
</feature>
<dbReference type="PANTHER" id="PTHR42971">
    <property type="entry name" value="TRNA (CYTIDINE(34)-2'-O)-METHYLTRANSFERASE"/>
    <property type="match status" value="1"/>
</dbReference>
<dbReference type="GO" id="GO:0002130">
    <property type="term" value="P:wobble position ribose methylation"/>
    <property type="evidence" value="ECO:0007669"/>
    <property type="project" value="TreeGrafter"/>
</dbReference>
<organism evidence="9 10">
    <name type="scientific">Phenylobacterium hankyongense</name>
    <dbReference type="NCBI Taxonomy" id="1813876"/>
    <lineage>
        <taxon>Bacteria</taxon>
        <taxon>Pseudomonadati</taxon>
        <taxon>Pseudomonadota</taxon>
        <taxon>Alphaproteobacteria</taxon>
        <taxon>Caulobacterales</taxon>
        <taxon>Caulobacteraceae</taxon>
        <taxon>Phenylobacterium</taxon>
    </lineage>
</organism>
<dbReference type="GO" id="GO:0141098">
    <property type="term" value="F:tRNA (cytidine(34)-2'-O)-methyltransferase activity"/>
    <property type="evidence" value="ECO:0007669"/>
    <property type="project" value="RHEA"/>
</dbReference>
<evidence type="ECO:0000256" key="2">
    <source>
        <dbReference type="ARBA" id="ARBA00022603"/>
    </source>
</evidence>
<comment type="catalytic activity">
    <reaction evidence="6">
        <text>5-carboxymethylaminomethyluridine(34) in tRNA(Leu) + S-adenosyl-L-methionine = 5-carboxymethylaminomethyl-2'-O-methyluridine(34) in tRNA(Leu) + S-adenosyl-L-homocysteine + H(+)</text>
        <dbReference type="Rhea" id="RHEA:43088"/>
        <dbReference type="Rhea" id="RHEA-COMP:10333"/>
        <dbReference type="Rhea" id="RHEA-COMP:10334"/>
        <dbReference type="ChEBI" id="CHEBI:15378"/>
        <dbReference type="ChEBI" id="CHEBI:57856"/>
        <dbReference type="ChEBI" id="CHEBI:59789"/>
        <dbReference type="ChEBI" id="CHEBI:74508"/>
        <dbReference type="ChEBI" id="CHEBI:74511"/>
        <dbReference type="EC" id="2.1.1.207"/>
    </reaction>
</comment>
<dbReference type="InterPro" id="IPR029028">
    <property type="entry name" value="Alpha/beta_knot_MTases"/>
</dbReference>
<comment type="subcellular location">
    <subcellularLocation>
        <location evidence="6">Cytoplasm</location>
    </subcellularLocation>
</comment>
<proteinExistence type="inferred from homology"/>
<keyword evidence="1 6" id="KW-0963">Cytoplasm</keyword>
<evidence type="ECO:0000313" key="10">
    <source>
        <dbReference type="Proteomes" id="UP000249842"/>
    </source>
</evidence>
<feature type="binding site" evidence="6 7">
    <location>
        <position position="129"/>
    </location>
    <ligand>
        <name>S-adenosyl-L-methionine</name>
        <dbReference type="ChEBI" id="CHEBI:59789"/>
    </ligand>
</feature>
<dbReference type="InterPro" id="IPR029026">
    <property type="entry name" value="tRNA_m1G_MTases_N"/>
</dbReference>
<evidence type="ECO:0000259" key="8">
    <source>
        <dbReference type="Pfam" id="PF00588"/>
    </source>
</evidence>
<dbReference type="CDD" id="cd18094">
    <property type="entry name" value="SpoU-like_TrmL"/>
    <property type="match status" value="1"/>
</dbReference>
<dbReference type="Gene3D" id="3.40.1280.10">
    <property type="match status" value="1"/>
</dbReference>
<evidence type="ECO:0000313" key="9">
    <source>
        <dbReference type="EMBL" id="RAK60126.1"/>
    </source>
</evidence>
<evidence type="ECO:0000256" key="6">
    <source>
        <dbReference type="HAMAP-Rule" id="MF_01885"/>
    </source>
</evidence>
<keyword evidence="10" id="KW-1185">Reference proteome</keyword>
<comment type="catalytic activity">
    <reaction evidence="6">
        <text>cytidine(34) in tRNA + S-adenosyl-L-methionine = 2'-O-methylcytidine(34) in tRNA + S-adenosyl-L-homocysteine + H(+)</text>
        <dbReference type="Rhea" id="RHEA:43084"/>
        <dbReference type="Rhea" id="RHEA-COMP:10331"/>
        <dbReference type="Rhea" id="RHEA-COMP:10332"/>
        <dbReference type="ChEBI" id="CHEBI:15378"/>
        <dbReference type="ChEBI" id="CHEBI:57856"/>
        <dbReference type="ChEBI" id="CHEBI:59789"/>
        <dbReference type="ChEBI" id="CHEBI:74495"/>
        <dbReference type="ChEBI" id="CHEBI:82748"/>
        <dbReference type="EC" id="2.1.1.207"/>
    </reaction>
</comment>
<dbReference type="GO" id="GO:0005737">
    <property type="term" value="C:cytoplasm"/>
    <property type="evidence" value="ECO:0007669"/>
    <property type="project" value="UniProtKB-SubCell"/>
</dbReference>
<comment type="similarity">
    <text evidence="6">Belongs to the class IV-like SAM-binding methyltransferase superfamily. RNA methyltransferase TrmH family. TrmL subfamily.</text>
</comment>
<keyword evidence="3 6" id="KW-0808">Transferase</keyword>
<evidence type="ECO:0000256" key="5">
    <source>
        <dbReference type="ARBA" id="ARBA00022694"/>
    </source>
</evidence>
<comment type="caution">
    <text evidence="9">The sequence shown here is derived from an EMBL/GenBank/DDBJ whole genome shotgun (WGS) entry which is preliminary data.</text>
</comment>
<dbReference type="InterPro" id="IPR016914">
    <property type="entry name" value="TrmL"/>
</dbReference>
<keyword evidence="4 6" id="KW-0949">S-adenosyl-L-methionine</keyword>
<dbReference type="HAMAP" id="MF_01885">
    <property type="entry name" value="tRNA_methyltr_TrmL"/>
    <property type="match status" value="1"/>
</dbReference>
<evidence type="ECO:0000256" key="3">
    <source>
        <dbReference type="ARBA" id="ARBA00022679"/>
    </source>
</evidence>
<comment type="subunit">
    <text evidence="6">Homodimer.</text>
</comment>
<dbReference type="InterPro" id="IPR001537">
    <property type="entry name" value="SpoU_MeTrfase"/>
</dbReference>
<dbReference type="EC" id="2.1.1.207" evidence="6"/>
<dbReference type="PIRSF" id="PIRSF029256">
    <property type="entry name" value="SpoU_TrmH_prd"/>
    <property type="match status" value="1"/>
</dbReference>
<name>A0A328B2I6_9CAUL</name>